<evidence type="ECO:0000256" key="1">
    <source>
        <dbReference type="ARBA" id="ARBA00022679"/>
    </source>
</evidence>
<dbReference type="InterPro" id="IPR029058">
    <property type="entry name" value="AB_hydrolase_fold"/>
</dbReference>
<feature type="active site" description="Nucleophile" evidence="2">
    <location>
        <position position="125"/>
    </location>
</feature>
<name>A0A239A2W1_9FLAO</name>
<dbReference type="Pfam" id="PF00561">
    <property type="entry name" value="Abhydrolase_1"/>
    <property type="match status" value="1"/>
</dbReference>
<dbReference type="Gene3D" id="3.40.50.1820">
    <property type="entry name" value="alpha/beta hydrolase"/>
    <property type="match status" value="1"/>
</dbReference>
<dbReference type="PANTHER" id="PTHR32268">
    <property type="entry name" value="HOMOSERINE O-ACETYLTRANSFERASE"/>
    <property type="match status" value="1"/>
</dbReference>
<gene>
    <name evidence="4" type="ORF">SAMN06265376_104117</name>
</gene>
<organism evidence="4 5">
    <name type="scientific">Dokdonia pacifica</name>
    <dbReference type="NCBI Taxonomy" id="1627892"/>
    <lineage>
        <taxon>Bacteria</taxon>
        <taxon>Pseudomonadati</taxon>
        <taxon>Bacteroidota</taxon>
        <taxon>Flavobacteriia</taxon>
        <taxon>Flavobacteriales</taxon>
        <taxon>Flavobacteriaceae</taxon>
        <taxon>Dokdonia</taxon>
    </lineage>
</organism>
<dbReference type="OrthoDB" id="9800754at2"/>
<keyword evidence="1 4" id="KW-0808">Transferase</keyword>
<accession>A0A239A2W1</accession>
<evidence type="ECO:0000256" key="2">
    <source>
        <dbReference type="PIRSR" id="PIRSR000443-1"/>
    </source>
</evidence>
<protein>
    <submittedName>
        <fullName evidence="4">Homoserine O-acetyltransferase</fullName>
    </submittedName>
</protein>
<proteinExistence type="predicted"/>
<dbReference type="GO" id="GO:0009092">
    <property type="term" value="P:homoserine metabolic process"/>
    <property type="evidence" value="ECO:0007669"/>
    <property type="project" value="TreeGrafter"/>
</dbReference>
<dbReference type="InterPro" id="IPR000073">
    <property type="entry name" value="AB_hydrolase_1"/>
</dbReference>
<dbReference type="GO" id="GO:0009086">
    <property type="term" value="P:methionine biosynthetic process"/>
    <property type="evidence" value="ECO:0007669"/>
    <property type="project" value="TreeGrafter"/>
</dbReference>
<dbReference type="PANTHER" id="PTHR32268:SF11">
    <property type="entry name" value="HOMOSERINE O-ACETYLTRANSFERASE"/>
    <property type="match status" value="1"/>
</dbReference>
<dbReference type="GO" id="GO:0004414">
    <property type="term" value="F:homoserine O-acetyltransferase activity"/>
    <property type="evidence" value="ECO:0007669"/>
    <property type="project" value="TreeGrafter"/>
</dbReference>
<feature type="active site" evidence="2">
    <location>
        <position position="301"/>
    </location>
</feature>
<dbReference type="EMBL" id="FZNY01000004">
    <property type="protein sequence ID" value="SNR89975.1"/>
    <property type="molecule type" value="Genomic_DNA"/>
</dbReference>
<dbReference type="InterPro" id="IPR008220">
    <property type="entry name" value="HAT_MetX-like"/>
</dbReference>
<keyword evidence="5" id="KW-1185">Reference proteome</keyword>
<evidence type="ECO:0000259" key="3">
    <source>
        <dbReference type="Pfam" id="PF00561"/>
    </source>
</evidence>
<reference evidence="4 5" key="1">
    <citation type="submission" date="2017-06" db="EMBL/GenBank/DDBJ databases">
        <authorList>
            <person name="Kim H.J."/>
            <person name="Triplett B.A."/>
        </authorList>
    </citation>
    <scope>NUCLEOTIDE SEQUENCE [LARGE SCALE GENOMIC DNA]</scope>
    <source>
        <strain evidence="4 5">DSM 25597</strain>
    </source>
</reference>
<feature type="domain" description="AB hydrolase-1" evidence="3">
    <location>
        <begin position="35"/>
        <end position="152"/>
    </location>
</feature>
<dbReference type="SUPFAM" id="SSF53474">
    <property type="entry name" value="alpha/beta-Hydrolases"/>
    <property type="match status" value="1"/>
</dbReference>
<sequence length="336" mass="37944">MIKNLSIPSFQTKTGYTIDLTVTYQVFGKELGTAPVVLVNHALTGNSSVTGENGWWNSLIGKSKVIDTDYYTVLSIDIPGNGFDGKSENLLSEYKEFHNRDIAIIQLEVLKNLNIKSLYAAIGGSLGGQILWELAIEAPELIEHLIPVATDWKATDWVIAQCAIQEQILCNSVQPIHDARMHAMTFYRTAASFTAKFDRSIHPEKGIYNVESWLLHHGKKLEERFELATYKLMNHLLGTASITKGRSEIHDLLKTIKSTVHLVAIDSDGLFYPDHIYHTHQLLGSVGVQSYYHEIQSIHGHDAFLIEYDQLNNILTTIFNTKYQDENFKIWRKIAG</sequence>
<evidence type="ECO:0000313" key="4">
    <source>
        <dbReference type="EMBL" id="SNR89975.1"/>
    </source>
</evidence>
<dbReference type="PIRSF" id="PIRSF000443">
    <property type="entry name" value="Homoser_Ac_trans"/>
    <property type="match status" value="1"/>
</dbReference>
<dbReference type="RefSeq" id="WP_089371933.1">
    <property type="nucleotide sequence ID" value="NZ_BMEP01000007.1"/>
</dbReference>
<dbReference type="AlphaFoldDB" id="A0A239A2W1"/>
<evidence type="ECO:0000313" key="5">
    <source>
        <dbReference type="Proteomes" id="UP000198379"/>
    </source>
</evidence>
<dbReference type="Proteomes" id="UP000198379">
    <property type="component" value="Unassembled WGS sequence"/>
</dbReference>
<feature type="active site" evidence="2">
    <location>
        <position position="268"/>
    </location>
</feature>